<dbReference type="Gene3D" id="1.10.10.10">
    <property type="entry name" value="Winged helix-like DNA-binding domain superfamily/Winged helix DNA-binding domain"/>
    <property type="match status" value="1"/>
</dbReference>
<keyword evidence="3 6" id="KW-0238">DNA-binding</keyword>
<comment type="similarity">
    <text evidence="1">Belongs to the LysR transcriptional regulatory family.</text>
</comment>
<dbReference type="InterPro" id="IPR036390">
    <property type="entry name" value="WH_DNA-bd_sf"/>
</dbReference>
<dbReference type="PROSITE" id="PS50931">
    <property type="entry name" value="HTH_LYSR"/>
    <property type="match status" value="1"/>
</dbReference>
<dbReference type="GO" id="GO:0003700">
    <property type="term" value="F:DNA-binding transcription factor activity"/>
    <property type="evidence" value="ECO:0007669"/>
    <property type="project" value="InterPro"/>
</dbReference>
<evidence type="ECO:0000313" key="6">
    <source>
        <dbReference type="EMBL" id="SFL72599.1"/>
    </source>
</evidence>
<feature type="domain" description="HTH lysR-type" evidence="5">
    <location>
        <begin position="5"/>
        <end position="62"/>
    </location>
</feature>
<dbReference type="InterPro" id="IPR036388">
    <property type="entry name" value="WH-like_DNA-bd_sf"/>
</dbReference>
<reference evidence="6 7" key="1">
    <citation type="submission" date="2016-10" db="EMBL/GenBank/DDBJ databases">
        <authorList>
            <person name="Varghese N."/>
            <person name="Submissions S."/>
        </authorList>
    </citation>
    <scope>NUCLEOTIDE SEQUENCE [LARGE SCALE GENOMIC DNA]</scope>
    <source>
        <strain evidence="6 7">DSM 1741</strain>
    </source>
</reference>
<keyword evidence="2" id="KW-0805">Transcription regulation</keyword>
<name>A0A8G2F811_DESNO</name>
<evidence type="ECO:0000256" key="3">
    <source>
        <dbReference type="ARBA" id="ARBA00023125"/>
    </source>
</evidence>
<dbReference type="SUPFAM" id="SSF46785">
    <property type="entry name" value="Winged helix' DNA-binding domain"/>
    <property type="match status" value="1"/>
</dbReference>
<keyword evidence="7" id="KW-1185">Reference proteome</keyword>
<proteinExistence type="inferred from homology"/>
<dbReference type="InterPro" id="IPR005119">
    <property type="entry name" value="LysR_subst-bd"/>
</dbReference>
<dbReference type="Proteomes" id="UP000199581">
    <property type="component" value="Unassembled WGS sequence"/>
</dbReference>
<dbReference type="FunFam" id="1.10.10.10:FF:000001">
    <property type="entry name" value="LysR family transcriptional regulator"/>
    <property type="match status" value="1"/>
</dbReference>
<dbReference type="GO" id="GO:0003677">
    <property type="term" value="F:DNA binding"/>
    <property type="evidence" value="ECO:0007669"/>
    <property type="project" value="UniProtKB-KW"/>
</dbReference>
<protein>
    <submittedName>
        <fullName evidence="6">DNA-binding transcriptional regulator, LysR family</fullName>
    </submittedName>
</protein>
<accession>A0A8G2F811</accession>
<dbReference type="Pfam" id="PF03466">
    <property type="entry name" value="LysR_substrate"/>
    <property type="match status" value="1"/>
</dbReference>
<organism evidence="6 7">
    <name type="scientific">Desulfomicrobium norvegicum (strain DSM 1741 / NCIMB 8310)</name>
    <name type="common">Desulfovibrio baculatus (strain Norway 4)</name>
    <name type="synonym">Desulfovibrio desulfuricans (strain Norway 4)</name>
    <dbReference type="NCBI Taxonomy" id="52561"/>
    <lineage>
        <taxon>Bacteria</taxon>
        <taxon>Pseudomonadati</taxon>
        <taxon>Thermodesulfobacteriota</taxon>
        <taxon>Desulfovibrionia</taxon>
        <taxon>Desulfovibrionales</taxon>
        <taxon>Desulfomicrobiaceae</taxon>
        <taxon>Desulfomicrobium</taxon>
    </lineage>
</organism>
<evidence type="ECO:0000259" key="5">
    <source>
        <dbReference type="PROSITE" id="PS50931"/>
    </source>
</evidence>
<dbReference type="PANTHER" id="PTHR30346:SF28">
    <property type="entry name" value="HTH-TYPE TRANSCRIPTIONAL REGULATOR CYNR"/>
    <property type="match status" value="1"/>
</dbReference>
<dbReference type="InterPro" id="IPR000847">
    <property type="entry name" value="LysR_HTH_N"/>
</dbReference>
<dbReference type="Gene3D" id="3.40.190.10">
    <property type="entry name" value="Periplasmic binding protein-like II"/>
    <property type="match status" value="2"/>
</dbReference>
<keyword evidence="4" id="KW-0804">Transcription</keyword>
<dbReference type="GO" id="GO:0032993">
    <property type="term" value="C:protein-DNA complex"/>
    <property type="evidence" value="ECO:0007669"/>
    <property type="project" value="TreeGrafter"/>
</dbReference>
<evidence type="ECO:0000256" key="1">
    <source>
        <dbReference type="ARBA" id="ARBA00009437"/>
    </source>
</evidence>
<sequence>MLESLDMRQLRYFAVVAEELNLRRAAERLFMAQPPLSRHMKRLEEFLGVALFVRHSRGLTLTTEGERVLEIVRPVLELETATRERLHALRVAGARAPVVGLTTAFEQGVFAALESRLFAAHGPGLRLERATSPRLVRDVRRGKVDAAFVALPLDAPGQHVVPLSYAEPLLAVLPEGWPEAAQSRHRLRDLSGKPLFWFRREGHPAFFDHTKQVFAHAGFAPMLKEEPAEHDVLLARIAAGEGMGLFPASFSAIRRTGVVFAALAEGNLLGIRLGLIARTDLEALAESLARLAEDALTSAKNLSAP</sequence>
<dbReference type="CDD" id="cd08414">
    <property type="entry name" value="PBP2_LTTR_aromatics_like"/>
    <property type="match status" value="1"/>
</dbReference>
<dbReference type="EMBL" id="FOTO01000005">
    <property type="protein sequence ID" value="SFL72599.1"/>
    <property type="molecule type" value="Genomic_DNA"/>
</dbReference>
<dbReference type="PANTHER" id="PTHR30346">
    <property type="entry name" value="TRANSCRIPTIONAL DUAL REGULATOR HCAR-RELATED"/>
    <property type="match status" value="1"/>
</dbReference>
<evidence type="ECO:0000256" key="2">
    <source>
        <dbReference type="ARBA" id="ARBA00023015"/>
    </source>
</evidence>
<dbReference type="Pfam" id="PF00126">
    <property type="entry name" value="HTH_1"/>
    <property type="match status" value="1"/>
</dbReference>
<dbReference type="AlphaFoldDB" id="A0A8G2F811"/>
<evidence type="ECO:0000256" key="4">
    <source>
        <dbReference type="ARBA" id="ARBA00023163"/>
    </source>
</evidence>
<evidence type="ECO:0000313" key="7">
    <source>
        <dbReference type="Proteomes" id="UP000199581"/>
    </source>
</evidence>
<dbReference type="PRINTS" id="PR00039">
    <property type="entry name" value="HTHLYSR"/>
</dbReference>
<dbReference type="SUPFAM" id="SSF53850">
    <property type="entry name" value="Periplasmic binding protein-like II"/>
    <property type="match status" value="1"/>
</dbReference>
<comment type="caution">
    <text evidence="6">The sequence shown here is derived from an EMBL/GenBank/DDBJ whole genome shotgun (WGS) entry which is preliminary data.</text>
</comment>
<gene>
    <name evidence="6" type="ORF">SAMN05421830_105173</name>
</gene>